<dbReference type="PROSITE" id="PS51883">
    <property type="entry name" value="OBG"/>
    <property type="match status" value="1"/>
</dbReference>
<evidence type="ECO:0000313" key="7">
    <source>
        <dbReference type="Proteomes" id="UP000243686"/>
    </source>
</evidence>
<dbReference type="PANTHER" id="PTHR11702:SF43">
    <property type="entry name" value="GTP-BINDING PROTEIN 10"/>
    <property type="match status" value="1"/>
</dbReference>
<dbReference type="InterPro" id="IPR006073">
    <property type="entry name" value="GTP-bd"/>
</dbReference>
<evidence type="ECO:0000256" key="1">
    <source>
        <dbReference type="ARBA" id="ARBA00022741"/>
    </source>
</evidence>
<feature type="transmembrane region" description="Helical" evidence="3">
    <location>
        <begin position="60"/>
        <end position="79"/>
    </location>
</feature>
<proteinExistence type="predicted"/>
<reference evidence="6 7" key="1">
    <citation type="submission" date="2015-03" db="EMBL/GenBank/DDBJ databases">
        <title>Draft genome of the nematode, Opisthorchis viverrini.</title>
        <authorList>
            <person name="Mitreva M."/>
        </authorList>
    </citation>
    <scope>NUCLEOTIDE SEQUENCE [LARGE SCALE GENOMIC DNA]</scope>
    <source>
        <strain evidence="6">Khon Kaen</strain>
    </source>
</reference>
<organism evidence="6 7">
    <name type="scientific">Opisthorchis viverrini</name>
    <name type="common">Southeast Asian liver fluke</name>
    <dbReference type="NCBI Taxonomy" id="6198"/>
    <lineage>
        <taxon>Eukaryota</taxon>
        <taxon>Metazoa</taxon>
        <taxon>Spiralia</taxon>
        <taxon>Lophotrochozoa</taxon>
        <taxon>Platyhelminthes</taxon>
        <taxon>Trematoda</taxon>
        <taxon>Digenea</taxon>
        <taxon>Opisthorchiida</taxon>
        <taxon>Opisthorchiata</taxon>
        <taxon>Opisthorchiidae</taxon>
        <taxon>Opisthorchis</taxon>
    </lineage>
</organism>
<dbReference type="GO" id="GO:0005739">
    <property type="term" value="C:mitochondrion"/>
    <property type="evidence" value="ECO:0007669"/>
    <property type="project" value="TreeGrafter"/>
</dbReference>
<dbReference type="Pfam" id="PF01926">
    <property type="entry name" value="MMR_HSR1"/>
    <property type="match status" value="1"/>
</dbReference>
<dbReference type="PROSITE" id="PS51710">
    <property type="entry name" value="G_OBG"/>
    <property type="match status" value="1"/>
</dbReference>
<feature type="domain" description="Obg" evidence="5">
    <location>
        <begin position="3"/>
        <end position="177"/>
    </location>
</feature>
<dbReference type="InterPro" id="IPR036726">
    <property type="entry name" value="GTP1_OBG_dom_sf"/>
</dbReference>
<keyword evidence="3" id="KW-1133">Transmembrane helix</keyword>
<dbReference type="InterPro" id="IPR031167">
    <property type="entry name" value="G_OBG"/>
</dbReference>
<dbReference type="PANTHER" id="PTHR11702">
    <property type="entry name" value="DEVELOPMENTALLY REGULATED GTP-BINDING PROTEIN-RELATED"/>
    <property type="match status" value="1"/>
</dbReference>
<evidence type="ECO:0000259" key="5">
    <source>
        <dbReference type="PROSITE" id="PS51883"/>
    </source>
</evidence>
<accession>A0A1S8WT94</accession>
<evidence type="ECO:0000313" key="6">
    <source>
        <dbReference type="EMBL" id="OON17473.1"/>
    </source>
</evidence>
<keyword evidence="2" id="KW-0342">GTP-binding</keyword>
<name>A0A1S8WT94_OPIVI</name>
<dbReference type="Proteomes" id="UP000243686">
    <property type="component" value="Unassembled WGS sequence"/>
</dbReference>
<dbReference type="InterPro" id="IPR045086">
    <property type="entry name" value="OBG_GTPase"/>
</dbReference>
<dbReference type="PRINTS" id="PR00326">
    <property type="entry name" value="GTP1OBG"/>
</dbReference>
<dbReference type="GO" id="GO:0042254">
    <property type="term" value="P:ribosome biogenesis"/>
    <property type="evidence" value="ECO:0007669"/>
    <property type="project" value="UniProtKB-UniRule"/>
</dbReference>
<feature type="domain" description="OBG-type G" evidence="4">
    <location>
        <begin position="178"/>
        <end position="235"/>
    </location>
</feature>
<dbReference type="GO" id="GO:0005525">
    <property type="term" value="F:GTP binding"/>
    <property type="evidence" value="ECO:0007669"/>
    <property type="project" value="UniProtKB-KW"/>
</dbReference>
<evidence type="ECO:0000256" key="3">
    <source>
        <dbReference type="SAM" id="Phobius"/>
    </source>
</evidence>
<dbReference type="AlphaFoldDB" id="A0A1S8WT94"/>
<dbReference type="Gene3D" id="2.70.210.12">
    <property type="entry name" value="GTP1/OBG domain"/>
    <property type="match status" value="1"/>
</dbReference>
<dbReference type="EMBL" id="KV895305">
    <property type="protein sequence ID" value="OON17473.1"/>
    <property type="molecule type" value="Genomic_DNA"/>
</dbReference>
<keyword evidence="7" id="KW-1185">Reference proteome</keyword>
<dbReference type="GO" id="GO:0003924">
    <property type="term" value="F:GTPase activity"/>
    <property type="evidence" value="ECO:0007669"/>
    <property type="project" value="InterPro"/>
</dbReference>
<keyword evidence="1" id="KW-0547">Nucleotide-binding</keyword>
<evidence type="ECO:0000259" key="4">
    <source>
        <dbReference type="PROSITE" id="PS51710"/>
    </source>
</evidence>
<protein>
    <submittedName>
        <fullName evidence="6">Obg family GTPase CgtA</fullName>
    </submittedName>
</protein>
<dbReference type="InterPro" id="IPR027417">
    <property type="entry name" value="P-loop_NTPase"/>
</dbReference>
<dbReference type="SUPFAM" id="SSF52540">
    <property type="entry name" value="P-loop containing nucleoside triphosphate hydrolases"/>
    <property type="match status" value="1"/>
</dbReference>
<keyword evidence="3" id="KW-0472">Membrane</keyword>
<evidence type="ECO:0000256" key="2">
    <source>
        <dbReference type="ARBA" id="ARBA00023134"/>
    </source>
</evidence>
<keyword evidence="3" id="KW-0812">Transmembrane</keyword>
<sequence>MSRTFIDRLRIFVQAGCGASGNPALRGKGGNGGSVYLEVRENQTLDKLLKSNPTKRFKKYLNRSFGFLILLLNSFPVVFTQAAHGLEASKRRGGLFGRDAPDLTIPVPPGISVLLAGQGNAQPTNERGSFTPKNLGDLDSPGQRLLVAQGGMGGMPQSGYLGSSGQAHSIILDLKLMADYSLLGLPNAGKSSLLRAVSNANVKIASYPFTTVQPQVAYCKYEDGRSISLADLPGLADIYAQYSGKPSNTTPSDHDLPALRHTNFLKHVERSSCLILVLDSMGFQRDQRSPWRSPLACAYLVIHLLERWSHGLLLDKPFMCVINKIDLPDGRSAAENAMRSLERFSSSEARAESGLPTELLPKHVPSFENIHMISAFTGANVDDFKIDLRKRLDTIALRNREHQLREQLEQENIKDKELLFDRATSYF</sequence>
<gene>
    <name evidence="6" type="ORF">X801_06688</name>
</gene>
<dbReference type="SUPFAM" id="SSF82051">
    <property type="entry name" value="Obg GTP-binding protein N-terminal domain"/>
    <property type="match status" value="1"/>
</dbReference>
<dbReference type="Gene3D" id="3.40.50.300">
    <property type="entry name" value="P-loop containing nucleotide triphosphate hydrolases"/>
    <property type="match status" value="1"/>
</dbReference>
<dbReference type="InterPro" id="IPR006169">
    <property type="entry name" value="GTP1_OBG_dom"/>
</dbReference>